<feature type="transmembrane region" description="Helical" evidence="10">
    <location>
        <begin position="312"/>
        <end position="331"/>
    </location>
</feature>
<dbReference type="PANTHER" id="PTHR11048:SF28">
    <property type="entry name" value="4-HYDROXYBENZOATE POLYPRENYLTRANSFERASE, MITOCHONDRIAL"/>
    <property type="match status" value="1"/>
</dbReference>
<dbReference type="EMBL" id="MU864565">
    <property type="protein sequence ID" value="KAK4183230.1"/>
    <property type="molecule type" value="Genomic_DNA"/>
</dbReference>
<gene>
    <name evidence="11" type="ORF">QBC35DRAFT_394288</name>
</gene>
<comment type="caution">
    <text evidence="11">The sequence shown here is derived from an EMBL/GenBank/DDBJ whole genome shotgun (WGS) entry which is preliminary data.</text>
</comment>
<sequence>MSSSASAVTPPAAAPLRRSPDRDSHTGITAIEKDPLLPHHKPLVTKEEANLSQQYGGETPSTGWVSRLPASWVPYIQLARLSPPAALALIFFPHFFGALLSAIVSSTPPVKLLNTSFVILLPGSFFFSNAAHAWNDLIDAPYDRLVSRTKKRPIARGAISPSAAFIFCLTQAIGAAAVLWFGFPDPLGGIRYVLPNILGTAYYPYAKRHTHFSQIVLGACLAWGVVVGFVGMEVEPFSFSRVFFLSTATRETRGNWNGENGGVNIPAVALFTACVLWSAIYDTIYAHQDLKDDVKLKLKSTAVLFRDKTKPVLWGALAVMLGMLDLCGLKGGMHWPYYVISLTGCGLSLGAMIRNVELKSSASCWWWFRYGFWLAGSSIAGGLVVEYLVRLGEEGFLL</sequence>
<reference evidence="11" key="1">
    <citation type="journal article" date="2023" name="Mol. Phylogenet. Evol.">
        <title>Genome-scale phylogeny and comparative genomics of the fungal order Sordariales.</title>
        <authorList>
            <person name="Hensen N."/>
            <person name="Bonometti L."/>
            <person name="Westerberg I."/>
            <person name="Brannstrom I.O."/>
            <person name="Guillou S."/>
            <person name="Cros-Aarteil S."/>
            <person name="Calhoun S."/>
            <person name="Haridas S."/>
            <person name="Kuo A."/>
            <person name="Mondo S."/>
            <person name="Pangilinan J."/>
            <person name="Riley R."/>
            <person name="LaButti K."/>
            <person name="Andreopoulos B."/>
            <person name="Lipzen A."/>
            <person name="Chen C."/>
            <person name="Yan M."/>
            <person name="Daum C."/>
            <person name="Ng V."/>
            <person name="Clum A."/>
            <person name="Steindorff A."/>
            <person name="Ohm R.A."/>
            <person name="Martin F."/>
            <person name="Silar P."/>
            <person name="Natvig D.O."/>
            <person name="Lalanne C."/>
            <person name="Gautier V."/>
            <person name="Ament-Velasquez S.L."/>
            <person name="Kruys A."/>
            <person name="Hutchinson M.I."/>
            <person name="Powell A.J."/>
            <person name="Barry K."/>
            <person name="Miller A.N."/>
            <person name="Grigoriev I.V."/>
            <person name="Debuchy R."/>
            <person name="Gladieux P."/>
            <person name="Hiltunen Thoren M."/>
            <person name="Johannesson H."/>
        </authorList>
    </citation>
    <scope>NUCLEOTIDE SEQUENCE</scope>
    <source>
        <strain evidence="11">PSN309</strain>
    </source>
</reference>
<keyword evidence="7 10" id="KW-1133">Transmembrane helix</keyword>
<accession>A0AAN6WKW3</accession>
<evidence type="ECO:0000256" key="4">
    <source>
        <dbReference type="ARBA" id="ARBA00005985"/>
    </source>
</evidence>
<dbReference type="GO" id="GO:0005743">
    <property type="term" value="C:mitochondrial inner membrane"/>
    <property type="evidence" value="ECO:0007669"/>
    <property type="project" value="TreeGrafter"/>
</dbReference>
<dbReference type="PROSITE" id="PS00943">
    <property type="entry name" value="UBIA"/>
    <property type="match status" value="1"/>
</dbReference>
<dbReference type="FunFam" id="1.20.120.1780:FF:000001">
    <property type="entry name" value="4-hydroxybenzoate octaprenyltransferase"/>
    <property type="match status" value="1"/>
</dbReference>
<evidence type="ECO:0000313" key="12">
    <source>
        <dbReference type="Proteomes" id="UP001302126"/>
    </source>
</evidence>
<evidence type="ECO:0000256" key="7">
    <source>
        <dbReference type="ARBA" id="ARBA00022989"/>
    </source>
</evidence>
<feature type="compositionally biased region" description="Basic and acidic residues" evidence="9">
    <location>
        <begin position="18"/>
        <end position="31"/>
    </location>
</feature>
<dbReference type="InterPro" id="IPR000537">
    <property type="entry name" value="UbiA_prenyltransferase"/>
</dbReference>
<dbReference type="Gene3D" id="1.10.357.140">
    <property type="entry name" value="UbiA prenyltransferase"/>
    <property type="match status" value="1"/>
</dbReference>
<keyword evidence="6 10" id="KW-0812">Transmembrane</keyword>
<feature type="transmembrane region" description="Helical" evidence="10">
    <location>
        <begin position="212"/>
        <end position="232"/>
    </location>
</feature>
<dbReference type="CDD" id="cd13959">
    <property type="entry name" value="PT_UbiA_COQ2"/>
    <property type="match status" value="1"/>
</dbReference>
<dbReference type="GO" id="GO:0008412">
    <property type="term" value="F:4-hydroxybenzoate polyprenyltransferase activity"/>
    <property type="evidence" value="ECO:0007669"/>
    <property type="project" value="TreeGrafter"/>
</dbReference>
<comment type="subcellular location">
    <subcellularLocation>
        <location evidence="2">Membrane</location>
        <topology evidence="2">Multi-pass membrane protein</topology>
    </subcellularLocation>
</comment>
<evidence type="ECO:0000256" key="5">
    <source>
        <dbReference type="ARBA" id="ARBA00022679"/>
    </source>
</evidence>
<feature type="transmembrane region" description="Helical" evidence="10">
    <location>
        <begin position="158"/>
        <end position="183"/>
    </location>
</feature>
<feature type="transmembrane region" description="Helical" evidence="10">
    <location>
        <begin position="85"/>
        <end position="104"/>
    </location>
</feature>
<keyword evidence="8 10" id="KW-0472">Membrane</keyword>
<feature type="compositionally biased region" description="Low complexity" evidence="9">
    <location>
        <begin position="1"/>
        <end position="15"/>
    </location>
</feature>
<reference evidence="11" key="2">
    <citation type="submission" date="2023-05" db="EMBL/GenBank/DDBJ databases">
        <authorList>
            <consortium name="Lawrence Berkeley National Laboratory"/>
            <person name="Steindorff A."/>
            <person name="Hensen N."/>
            <person name="Bonometti L."/>
            <person name="Westerberg I."/>
            <person name="Brannstrom I.O."/>
            <person name="Guillou S."/>
            <person name="Cros-Aarteil S."/>
            <person name="Calhoun S."/>
            <person name="Haridas S."/>
            <person name="Kuo A."/>
            <person name="Mondo S."/>
            <person name="Pangilinan J."/>
            <person name="Riley R."/>
            <person name="Labutti K."/>
            <person name="Andreopoulos B."/>
            <person name="Lipzen A."/>
            <person name="Chen C."/>
            <person name="Yanf M."/>
            <person name="Daum C."/>
            <person name="Ng V."/>
            <person name="Clum A."/>
            <person name="Ohm R."/>
            <person name="Martin F."/>
            <person name="Silar P."/>
            <person name="Natvig D."/>
            <person name="Lalanne C."/>
            <person name="Gautier V."/>
            <person name="Ament-Velasquez S.L."/>
            <person name="Kruys A."/>
            <person name="Hutchinson M.I."/>
            <person name="Powell A.J."/>
            <person name="Barry K."/>
            <person name="Miller A.N."/>
            <person name="Grigoriev I.V."/>
            <person name="Debuchy R."/>
            <person name="Gladieux P."/>
            <person name="Thoren M.H."/>
            <person name="Johannesson H."/>
        </authorList>
    </citation>
    <scope>NUCLEOTIDE SEQUENCE</scope>
    <source>
        <strain evidence="11">PSN309</strain>
    </source>
</reference>
<keyword evidence="12" id="KW-1185">Reference proteome</keyword>
<evidence type="ECO:0000256" key="9">
    <source>
        <dbReference type="SAM" id="MobiDB-lite"/>
    </source>
</evidence>
<evidence type="ECO:0000256" key="8">
    <source>
        <dbReference type="ARBA" id="ARBA00023136"/>
    </source>
</evidence>
<feature type="transmembrane region" description="Helical" evidence="10">
    <location>
        <begin position="116"/>
        <end position="137"/>
    </location>
</feature>
<dbReference type="Pfam" id="PF01040">
    <property type="entry name" value="UbiA"/>
    <property type="match status" value="1"/>
</dbReference>
<name>A0AAN6WKW3_9PEZI</name>
<feature type="transmembrane region" description="Helical" evidence="10">
    <location>
        <begin position="337"/>
        <end position="356"/>
    </location>
</feature>
<protein>
    <submittedName>
        <fullName evidence="11">Mitochondrial 4-hydroxybenzoate polyprenyltransferase</fullName>
    </submittedName>
</protein>
<comment type="similarity">
    <text evidence="4">Belongs to the UbiA prenyltransferase family.</text>
</comment>
<dbReference type="Proteomes" id="UP001302126">
    <property type="component" value="Unassembled WGS sequence"/>
</dbReference>
<dbReference type="GO" id="GO:0006744">
    <property type="term" value="P:ubiquinone biosynthetic process"/>
    <property type="evidence" value="ECO:0007669"/>
    <property type="project" value="TreeGrafter"/>
</dbReference>
<keyword evidence="5" id="KW-0808">Transferase</keyword>
<feature type="region of interest" description="Disordered" evidence="9">
    <location>
        <begin position="1"/>
        <end position="31"/>
    </location>
</feature>
<evidence type="ECO:0000256" key="10">
    <source>
        <dbReference type="SAM" id="Phobius"/>
    </source>
</evidence>
<dbReference type="InterPro" id="IPR030470">
    <property type="entry name" value="UbiA_prenylTrfase_CS"/>
</dbReference>
<feature type="transmembrane region" description="Helical" evidence="10">
    <location>
        <begin position="368"/>
        <end position="389"/>
    </location>
</feature>
<organism evidence="11 12">
    <name type="scientific">Podospora australis</name>
    <dbReference type="NCBI Taxonomy" id="1536484"/>
    <lineage>
        <taxon>Eukaryota</taxon>
        <taxon>Fungi</taxon>
        <taxon>Dikarya</taxon>
        <taxon>Ascomycota</taxon>
        <taxon>Pezizomycotina</taxon>
        <taxon>Sordariomycetes</taxon>
        <taxon>Sordariomycetidae</taxon>
        <taxon>Sordariales</taxon>
        <taxon>Podosporaceae</taxon>
        <taxon>Podospora</taxon>
    </lineage>
</organism>
<dbReference type="AlphaFoldDB" id="A0AAN6WKW3"/>
<dbReference type="PANTHER" id="PTHR11048">
    <property type="entry name" value="PRENYLTRANSFERASES"/>
    <property type="match status" value="1"/>
</dbReference>
<evidence type="ECO:0000313" key="11">
    <source>
        <dbReference type="EMBL" id="KAK4183230.1"/>
    </source>
</evidence>
<dbReference type="InterPro" id="IPR044878">
    <property type="entry name" value="UbiA_sf"/>
</dbReference>
<proteinExistence type="inferred from homology"/>
<evidence type="ECO:0000256" key="2">
    <source>
        <dbReference type="ARBA" id="ARBA00004141"/>
    </source>
</evidence>
<evidence type="ECO:0000256" key="1">
    <source>
        <dbReference type="ARBA" id="ARBA00001946"/>
    </source>
</evidence>
<comment type="pathway">
    <text evidence="3">Secondary metabolite biosynthesis; terpenoid biosynthesis.</text>
</comment>
<feature type="transmembrane region" description="Helical" evidence="10">
    <location>
        <begin position="263"/>
        <end position="281"/>
    </location>
</feature>
<evidence type="ECO:0000256" key="6">
    <source>
        <dbReference type="ARBA" id="ARBA00022692"/>
    </source>
</evidence>
<comment type="cofactor">
    <cofactor evidence="1">
        <name>Mg(2+)</name>
        <dbReference type="ChEBI" id="CHEBI:18420"/>
    </cofactor>
</comment>
<dbReference type="Gene3D" id="1.20.120.1780">
    <property type="entry name" value="UbiA prenyltransferase"/>
    <property type="match status" value="1"/>
</dbReference>
<evidence type="ECO:0000256" key="3">
    <source>
        <dbReference type="ARBA" id="ARBA00004721"/>
    </source>
</evidence>
<dbReference type="InterPro" id="IPR039653">
    <property type="entry name" value="Prenyltransferase"/>
</dbReference>